<dbReference type="InterPro" id="IPR011701">
    <property type="entry name" value="MFS"/>
</dbReference>
<dbReference type="SUPFAM" id="SSF103473">
    <property type="entry name" value="MFS general substrate transporter"/>
    <property type="match status" value="1"/>
</dbReference>
<feature type="transmembrane region" description="Helical" evidence="7">
    <location>
        <begin position="266"/>
        <end position="291"/>
    </location>
</feature>
<dbReference type="Proteomes" id="UP000531659">
    <property type="component" value="Unassembled WGS sequence"/>
</dbReference>
<dbReference type="AlphaFoldDB" id="A0A7Y3SS64"/>
<feature type="transmembrane region" description="Helical" evidence="7">
    <location>
        <begin position="47"/>
        <end position="66"/>
    </location>
</feature>
<accession>A0A7Y3SS64</accession>
<dbReference type="FunFam" id="1.20.1720.10:FF:000004">
    <property type="entry name" value="EmrB/QacA family drug resistance transporter"/>
    <property type="match status" value="1"/>
</dbReference>
<feature type="transmembrane region" description="Helical" evidence="7">
    <location>
        <begin position="103"/>
        <end position="124"/>
    </location>
</feature>
<gene>
    <name evidence="9" type="ORF">HLQ16_00270</name>
</gene>
<evidence type="ECO:0000313" key="10">
    <source>
        <dbReference type="Proteomes" id="UP000531659"/>
    </source>
</evidence>
<dbReference type="Gene3D" id="1.20.1250.20">
    <property type="entry name" value="MFS general substrate transporter like domains"/>
    <property type="match status" value="1"/>
</dbReference>
<dbReference type="Pfam" id="PF07690">
    <property type="entry name" value="MFS_1"/>
    <property type="match status" value="1"/>
</dbReference>
<keyword evidence="4 7" id="KW-0812">Transmembrane</keyword>
<dbReference type="Gene3D" id="1.20.1720.10">
    <property type="entry name" value="Multidrug resistance protein D"/>
    <property type="match status" value="1"/>
</dbReference>
<feature type="transmembrane region" description="Helical" evidence="7">
    <location>
        <begin position="358"/>
        <end position="382"/>
    </location>
</feature>
<dbReference type="PROSITE" id="PS00217">
    <property type="entry name" value="SUGAR_TRANSPORT_2"/>
    <property type="match status" value="1"/>
</dbReference>
<evidence type="ECO:0000256" key="6">
    <source>
        <dbReference type="ARBA" id="ARBA00023136"/>
    </source>
</evidence>
<dbReference type="GeneID" id="83592307"/>
<comment type="caution">
    <text evidence="9">The sequence shown here is derived from an EMBL/GenBank/DDBJ whole genome shotgun (WGS) entry which is preliminary data.</text>
</comment>
<feature type="transmembrane region" description="Helical" evidence="7">
    <location>
        <begin position="12"/>
        <end position="35"/>
    </location>
</feature>
<dbReference type="InterPro" id="IPR020846">
    <property type="entry name" value="MFS_dom"/>
</dbReference>
<evidence type="ECO:0000313" key="9">
    <source>
        <dbReference type="EMBL" id="NNU74379.1"/>
    </source>
</evidence>
<dbReference type="InterPro" id="IPR004638">
    <property type="entry name" value="EmrB-like"/>
</dbReference>
<feature type="transmembrane region" description="Helical" evidence="7">
    <location>
        <begin position="78"/>
        <end position="97"/>
    </location>
</feature>
<name>A0A7Y3SS64_9CLOT</name>
<evidence type="ECO:0000256" key="1">
    <source>
        <dbReference type="ARBA" id="ARBA00004651"/>
    </source>
</evidence>
<dbReference type="GO" id="GO:0022857">
    <property type="term" value="F:transmembrane transporter activity"/>
    <property type="evidence" value="ECO:0007669"/>
    <property type="project" value="InterPro"/>
</dbReference>
<feature type="transmembrane region" description="Helical" evidence="7">
    <location>
        <begin position="303"/>
        <end position="320"/>
    </location>
</feature>
<dbReference type="PROSITE" id="PS50850">
    <property type="entry name" value="MFS"/>
    <property type="match status" value="1"/>
</dbReference>
<proteinExistence type="predicted"/>
<organism evidence="9 10">
    <name type="scientific">Clostridium estertheticum</name>
    <dbReference type="NCBI Taxonomy" id="238834"/>
    <lineage>
        <taxon>Bacteria</taxon>
        <taxon>Bacillati</taxon>
        <taxon>Bacillota</taxon>
        <taxon>Clostridia</taxon>
        <taxon>Eubacteriales</taxon>
        <taxon>Clostridiaceae</taxon>
        <taxon>Clostridium</taxon>
    </lineage>
</organism>
<feature type="transmembrane region" description="Helical" evidence="7">
    <location>
        <begin position="483"/>
        <end position="504"/>
    </location>
</feature>
<reference evidence="9 10" key="1">
    <citation type="submission" date="2020-05" db="EMBL/GenBank/DDBJ databases">
        <title>Complete genome of Clostridium estertheticum subspecies estertheticum, isolated from Vacuum packed lamb meat from New Zealand imported to Switzerland.</title>
        <authorList>
            <person name="Wambui J."/>
            <person name="Stevens M.J.A."/>
            <person name="Stephan R."/>
        </authorList>
    </citation>
    <scope>NUCLEOTIDE SEQUENCE [LARGE SCALE GENOMIC DNA]</scope>
    <source>
        <strain evidence="9 10">CEST001</strain>
    </source>
</reference>
<dbReference type="EMBL" id="JABEYB010000001">
    <property type="protein sequence ID" value="NNU74379.1"/>
    <property type="molecule type" value="Genomic_DNA"/>
</dbReference>
<feature type="transmembrane region" description="Helical" evidence="7">
    <location>
        <begin position="225"/>
        <end position="246"/>
    </location>
</feature>
<keyword evidence="5 7" id="KW-1133">Transmembrane helix</keyword>
<feature type="transmembrane region" description="Helical" evidence="7">
    <location>
        <begin position="136"/>
        <end position="154"/>
    </location>
</feature>
<evidence type="ECO:0000256" key="5">
    <source>
        <dbReference type="ARBA" id="ARBA00022989"/>
    </source>
</evidence>
<dbReference type="PANTHER" id="PTHR23501:SF197">
    <property type="entry name" value="COMD"/>
    <property type="match status" value="1"/>
</dbReference>
<keyword evidence="3" id="KW-1003">Cell membrane</keyword>
<dbReference type="RefSeq" id="WP_171295247.1">
    <property type="nucleotide sequence ID" value="NZ_CP077615.1"/>
</dbReference>
<feature type="transmembrane region" description="Helical" evidence="7">
    <location>
        <begin position="332"/>
        <end position="352"/>
    </location>
</feature>
<feature type="transmembrane region" description="Helical" evidence="7">
    <location>
        <begin position="199"/>
        <end position="219"/>
    </location>
</feature>
<feature type="domain" description="Major facilitator superfamily (MFS) profile" evidence="8">
    <location>
        <begin position="13"/>
        <end position="509"/>
    </location>
</feature>
<dbReference type="CDD" id="cd17502">
    <property type="entry name" value="MFS_Azr1_MDR_like"/>
    <property type="match status" value="1"/>
</dbReference>
<evidence type="ECO:0000256" key="7">
    <source>
        <dbReference type="SAM" id="Phobius"/>
    </source>
</evidence>
<evidence type="ECO:0000259" key="8">
    <source>
        <dbReference type="PROSITE" id="PS50850"/>
    </source>
</evidence>
<dbReference type="NCBIfam" id="TIGR00711">
    <property type="entry name" value="efflux_EmrB"/>
    <property type="match status" value="1"/>
</dbReference>
<protein>
    <submittedName>
        <fullName evidence="9">MFS transporter</fullName>
    </submittedName>
</protein>
<feature type="transmembrane region" description="Helical" evidence="7">
    <location>
        <begin position="403"/>
        <end position="421"/>
    </location>
</feature>
<feature type="transmembrane region" description="Helical" evidence="7">
    <location>
        <begin position="166"/>
        <end position="187"/>
    </location>
</feature>
<sequence>MNLNISKRKIYLVMIGLMLAMLMSSLDSTIVGTAMKNITDDLNGINNYTLPITAYLLCATVATPIFGKLSDIFGRKKIYLIGIVIFMIGSIICGMSQNMIELIIIRGIQGIGGGIIISSTYSLVGEIFNARERGKYMGMIASTYGISSVLGPSLGGIITDYFGWRWIFYLNVPIGLISILLIFKYLPDIKHGCKSKVDYWGIITLIIMLTPLLIVLNLGGTSYEWFSFPAITMLLTFIVFLVIFIIVEKNQEQPVVPLSLFNNSIFLVSVLLSFLSSIIMFGIIIFIPLYMQGVLGTTATNSGVIIMPMTLSMVISSILSGRMISKTGKYKLQGILGFILILCGVVILNFININTSKVYIVISMLIIGLGLGSTFPIFNIAVQNEFSNRQIGVVTSGIQFFKNLGASIGTAVFGLIFSISLKNNLSNFNWNGISDNIKNQINNTQTISNPHMLNQVIGSMRSNQTNLINQILDKIKVTFSSSIHSVFFLLLILAIVSLIMVLFLKEKQLKEKEL</sequence>
<dbReference type="PANTHER" id="PTHR23501">
    <property type="entry name" value="MAJOR FACILITATOR SUPERFAMILY"/>
    <property type="match status" value="1"/>
</dbReference>
<evidence type="ECO:0000256" key="3">
    <source>
        <dbReference type="ARBA" id="ARBA00022475"/>
    </source>
</evidence>
<dbReference type="InterPro" id="IPR005829">
    <property type="entry name" value="Sugar_transporter_CS"/>
</dbReference>
<evidence type="ECO:0000256" key="2">
    <source>
        <dbReference type="ARBA" id="ARBA00022448"/>
    </source>
</evidence>
<keyword evidence="6 7" id="KW-0472">Membrane</keyword>
<dbReference type="PRINTS" id="PR01036">
    <property type="entry name" value="TCRTETB"/>
</dbReference>
<comment type="subcellular location">
    <subcellularLocation>
        <location evidence="1">Cell membrane</location>
        <topology evidence="1">Multi-pass membrane protein</topology>
    </subcellularLocation>
</comment>
<dbReference type="InterPro" id="IPR036259">
    <property type="entry name" value="MFS_trans_sf"/>
</dbReference>
<dbReference type="GO" id="GO:0005886">
    <property type="term" value="C:plasma membrane"/>
    <property type="evidence" value="ECO:0007669"/>
    <property type="project" value="UniProtKB-SubCell"/>
</dbReference>
<keyword evidence="2" id="KW-0813">Transport</keyword>
<evidence type="ECO:0000256" key="4">
    <source>
        <dbReference type="ARBA" id="ARBA00022692"/>
    </source>
</evidence>